<organism evidence="1 2">
    <name type="scientific">Ceratopteris richardii</name>
    <name type="common">Triangle waterfern</name>
    <dbReference type="NCBI Taxonomy" id="49495"/>
    <lineage>
        <taxon>Eukaryota</taxon>
        <taxon>Viridiplantae</taxon>
        <taxon>Streptophyta</taxon>
        <taxon>Embryophyta</taxon>
        <taxon>Tracheophyta</taxon>
        <taxon>Polypodiopsida</taxon>
        <taxon>Polypodiidae</taxon>
        <taxon>Polypodiales</taxon>
        <taxon>Pteridineae</taxon>
        <taxon>Pteridaceae</taxon>
        <taxon>Parkerioideae</taxon>
        <taxon>Ceratopteris</taxon>
    </lineage>
</organism>
<dbReference type="AlphaFoldDB" id="A0A8T2SQ99"/>
<dbReference type="Proteomes" id="UP000825935">
    <property type="component" value="Chromosome 18"/>
</dbReference>
<name>A0A8T2SQ99_CERRI</name>
<keyword evidence="2" id="KW-1185">Reference proteome</keyword>
<protein>
    <submittedName>
        <fullName evidence="1">Uncharacterized protein</fullName>
    </submittedName>
</protein>
<evidence type="ECO:0000313" key="2">
    <source>
        <dbReference type="Proteomes" id="UP000825935"/>
    </source>
</evidence>
<proteinExistence type="predicted"/>
<sequence length="104" mass="12254">MRERGNEREILAGKESVRRRFYHISYLCSFSLQQCFDKTFTFIVRPFCVFFNSALTKLSPSLFVRFVSPWSVQLRKSSTQEYHVIRCRLVDCQVGLCSRQRGAC</sequence>
<reference evidence="1" key="1">
    <citation type="submission" date="2021-08" db="EMBL/GenBank/DDBJ databases">
        <title>WGS assembly of Ceratopteris richardii.</title>
        <authorList>
            <person name="Marchant D.B."/>
            <person name="Chen G."/>
            <person name="Jenkins J."/>
            <person name="Shu S."/>
            <person name="Leebens-Mack J."/>
            <person name="Grimwood J."/>
            <person name="Schmutz J."/>
            <person name="Soltis P."/>
            <person name="Soltis D."/>
            <person name="Chen Z.-H."/>
        </authorList>
    </citation>
    <scope>NUCLEOTIDE SEQUENCE</scope>
    <source>
        <strain evidence="1">Whitten #5841</strain>
        <tissue evidence="1">Leaf</tissue>
    </source>
</reference>
<evidence type="ECO:0000313" key="1">
    <source>
        <dbReference type="EMBL" id="KAH7365357.1"/>
    </source>
</evidence>
<gene>
    <name evidence="1" type="ORF">KP509_18G022800</name>
</gene>
<accession>A0A8T2SQ99</accession>
<comment type="caution">
    <text evidence="1">The sequence shown here is derived from an EMBL/GenBank/DDBJ whole genome shotgun (WGS) entry which is preliminary data.</text>
</comment>
<dbReference type="EMBL" id="CM035423">
    <property type="protein sequence ID" value="KAH7365357.1"/>
    <property type="molecule type" value="Genomic_DNA"/>
</dbReference>